<dbReference type="NCBIfam" id="TIGR00765">
    <property type="entry name" value="yihY_not_rbn"/>
    <property type="match status" value="1"/>
</dbReference>
<dbReference type="PANTHER" id="PTHR30213">
    <property type="entry name" value="INNER MEMBRANE PROTEIN YHJD"/>
    <property type="match status" value="1"/>
</dbReference>
<dbReference type="GeneID" id="93768829"/>
<accession>A0A2N0UU66</accession>
<keyword evidence="2" id="KW-1003">Cell membrane</keyword>
<organism evidence="7 8">
    <name type="scientific">Ruminococcus bromii</name>
    <dbReference type="NCBI Taxonomy" id="40518"/>
    <lineage>
        <taxon>Bacteria</taxon>
        <taxon>Bacillati</taxon>
        <taxon>Bacillota</taxon>
        <taxon>Clostridia</taxon>
        <taxon>Eubacteriales</taxon>
        <taxon>Oscillospiraceae</taxon>
        <taxon>Ruminococcus</taxon>
    </lineage>
</organism>
<feature type="transmembrane region" description="Helical" evidence="6">
    <location>
        <begin position="222"/>
        <end position="243"/>
    </location>
</feature>
<comment type="caution">
    <text evidence="7">The sequence shown here is derived from an EMBL/GenBank/DDBJ whole genome shotgun (WGS) entry which is preliminary data.</text>
</comment>
<keyword evidence="3 6" id="KW-0812">Transmembrane</keyword>
<keyword evidence="8" id="KW-1185">Reference proteome</keyword>
<reference evidence="7" key="1">
    <citation type="journal article" date="2018" name="Environ. Microbiol.">
        <title>Sporulation capability and amylosome conservation among diverse human colonic and rumen isolates of the keystone starch-degrader Ruminococcus bromii.</title>
        <authorList>
            <person name="Mukhopadhya I."/>
            <person name="Morais S."/>
            <person name="Laverde-Gomez J."/>
            <person name="Sheridan P.O."/>
            <person name="Walker A.W."/>
            <person name="Kelly W."/>
            <person name="Klieve A.V."/>
            <person name="Ouwerkerk D."/>
            <person name="Duncan S.H."/>
            <person name="Louis P."/>
            <person name="Koropatkin N."/>
            <person name="Cockburn D."/>
            <person name="Kibler R."/>
            <person name="Cooper P.J."/>
            <person name="Sandoval C."/>
            <person name="Crost E."/>
            <person name="Juge N."/>
            <person name="Bayer E.A."/>
            <person name="Flint H.J."/>
        </authorList>
    </citation>
    <scope>NUCLEOTIDE SEQUENCE [LARGE SCALE GENOMIC DNA]</scope>
    <source>
        <strain evidence="7">ATCC 27255</strain>
    </source>
</reference>
<dbReference type="AlphaFoldDB" id="A0A2N0UU66"/>
<keyword evidence="4 6" id="KW-1133">Transmembrane helix</keyword>
<feature type="transmembrane region" description="Helical" evidence="6">
    <location>
        <begin position="255"/>
        <end position="276"/>
    </location>
</feature>
<evidence type="ECO:0000256" key="3">
    <source>
        <dbReference type="ARBA" id="ARBA00022692"/>
    </source>
</evidence>
<evidence type="ECO:0000256" key="1">
    <source>
        <dbReference type="ARBA" id="ARBA00004651"/>
    </source>
</evidence>
<evidence type="ECO:0000256" key="2">
    <source>
        <dbReference type="ARBA" id="ARBA00022475"/>
    </source>
</evidence>
<proteinExistence type="predicted"/>
<protein>
    <submittedName>
        <fullName evidence="7">Ribonuclease BN</fullName>
    </submittedName>
</protein>
<name>A0A2N0UU66_9FIRM</name>
<dbReference type="RefSeq" id="WP_101029016.1">
    <property type="nucleotide sequence ID" value="NZ_CABMMZ010000046.1"/>
</dbReference>
<dbReference type="Pfam" id="PF03631">
    <property type="entry name" value="Virul_fac_BrkB"/>
    <property type="match status" value="1"/>
</dbReference>
<comment type="subcellular location">
    <subcellularLocation>
        <location evidence="1">Cell membrane</location>
        <topology evidence="1">Multi-pass membrane protein</topology>
    </subcellularLocation>
</comment>
<evidence type="ECO:0000256" key="4">
    <source>
        <dbReference type="ARBA" id="ARBA00022989"/>
    </source>
</evidence>
<sequence length="321" mass="36864">MRIKFVDKAIKLYKRITGRFEPITSKCIHDNIFAIAGQSAFFIILSAVPLSMFFVSLLQNLHIPIDFVYHGLSSVFSSKIADDLTYFLTSAYESAVGISLVTLVVTLWSAAQGIHAITNGLNRIYDAYENRNWFFLRIRAMFYTIALFVILLASLVLIVLGSTINDFLSPHLKSLPDIIGIIYHLRYILIFMFLTVLFALIYRNFPNISRSEHKEYGFKSQLPGAFLCTVSWYVLSFGISVYVSDFNGFSVYGGLTRIAVIMIWFYFLMVCLMVCAEINYVYHDRIKVFTVAKFKRKVKIKGSELNQIRKERKNNKSNKSK</sequence>
<evidence type="ECO:0000256" key="5">
    <source>
        <dbReference type="ARBA" id="ARBA00023136"/>
    </source>
</evidence>
<evidence type="ECO:0000256" key="6">
    <source>
        <dbReference type="SAM" id="Phobius"/>
    </source>
</evidence>
<feature type="transmembrane region" description="Helical" evidence="6">
    <location>
        <begin position="95"/>
        <end position="119"/>
    </location>
</feature>
<feature type="transmembrane region" description="Helical" evidence="6">
    <location>
        <begin position="140"/>
        <end position="161"/>
    </location>
</feature>
<dbReference type="Proteomes" id="UP000233425">
    <property type="component" value="Unassembled WGS sequence"/>
</dbReference>
<dbReference type="InterPro" id="IPR017039">
    <property type="entry name" value="Virul_fac_BrkB"/>
</dbReference>
<feature type="transmembrane region" description="Helical" evidence="6">
    <location>
        <begin position="181"/>
        <end position="202"/>
    </location>
</feature>
<gene>
    <name evidence="7" type="ORF">RBATCC27255_00996</name>
</gene>
<evidence type="ECO:0000313" key="8">
    <source>
        <dbReference type="Proteomes" id="UP000233425"/>
    </source>
</evidence>
<dbReference type="EMBL" id="NNSR01000046">
    <property type="protein sequence ID" value="PKD30550.1"/>
    <property type="molecule type" value="Genomic_DNA"/>
</dbReference>
<dbReference type="GO" id="GO:0005886">
    <property type="term" value="C:plasma membrane"/>
    <property type="evidence" value="ECO:0007669"/>
    <property type="project" value="UniProtKB-SubCell"/>
</dbReference>
<feature type="transmembrane region" description="Helical" evidence="6">
    <location>
        <begin position="32"/>
        <end position="58"/>
    </location>
</feature>
<keyword evidence="5 6" id="KW-0472">Membrane</keyword>
<evidence type="ECO:0000313" key="7">
    <source>
        <dbReference type="EMBL" id="PKD30550.1"/>
    </source>
</evidence>
<dbReference type="PANTHER" id="PTHR30213:SF0">
    <property type="entry name" value="UPF0761 MEMBRANE PROTEIN YIHY"/>
    <property type="match status" value="1"/>
</dbReference>
<dbReference type="PIRSF" id="PIRSF035875">
    <property type="entry name" value="RNase_BN"/>
    <property type="match status" value="1"/>
</dbReference>